<geneLocation type="plasmid" evidence="1 2">
    <name>unnamed2</name>
</geneLocation>
<accession>A0ACD1FRC1</accession>
<keyword evidence="1" id="KW-0614">Plasmid</keyword>
<name>A0ACD1FRC1_MYCFR</name>
<proteinExistence type="predicted"/>
<sequence>MSLDGLSVKDIAAVLGLGVRDVRRFTQIPLIPLAVVKGQPLDALAYVESAVDDVVRHVSGLDADELWDWARIWDSELGHRSHTQYAIGDNVEQALIDVKLFSRRLLDAGLDDYARAEVQRKLRLAQARARVFGAEDRTIITHTAT</sequence>
<dbReference type="Proteomes" id="UP000825598">
    <property type="component" value="Plasmid unnamed2"/>
</dbReference>
<gene>
    <name evidence="1" type="ORF">K6L26_31020</name>
</gene>
<reference evidence="1" key="1">
    <citation type="submission" date="2021-07" db="EMBL/GenBank/DDBJ databases">
        <title>Complete Genome Sequences of Mycobacterium farcinogenes Isolated from Clinical Specimens from Patients in Thailand.</title>
        <authorList>
            <person name="Sodsai P."/>
        </authorList>
    </citation>
    <scope>NUCLEOTIDE SEQUENCE</scope>
    <source>
        <strain evidence="1">BKK/CU-MFGFA-001</strain>
    </source>
</reference>
<keyword evidence="2" id="KW-1185">Reference proteome</keyword>
<protein>
    <submittedName>
        <fullName evidence="1">Uncharacterized protein</fullName>
    </submittedName>
</protein>
<evidence type="ECO:0000313" key="2">
    <source>
        <dbReference type="Proteomes" id="UP000825598"/>
    </source>
</evidence>
<organism evidence="1 2">
    <name type="scientific">Mycolicibacterium farcinogenes</name>
    <name type="common">Mycobacterium farcinogenes</name>
    <dbReference type="NCBI Taxonomy" id="1802"/>
    <lineage>
        <taxon>Bacteria</taxon>
        <taxon>Bacillati</taxon>
        <taxon>Actinomycetota</taxon>
        <taxon>Actinomycetes</taxon>
        <taxon>Mycobacteriales</taxon>
        <taxon>Mycobacteriaceae</taxon>
        <taxon>Mycolicibacterium</taxon>
    </lineage>
</organism>
<dbReference type="EMBL" id="CP081675">
    <property type="protein sequence ID" value="QZH69540.1"/>
    <property type="molecule type" value="Genomic_DNA"/>
</dbReference>
<evidence type="ECO:0000313" key="1">
    <source>
        <dbReference type="EMBL" id="QZH69540.1"/>
    </source>
</evidence>